<feature type="region of interest" description="Disordered" evidence="1">
    <location>
        <begin position="190"/>
        <end position="212"/>
    </location>
</feature>
<name>A0ABV3RDI3_9SPHN</name>
<dbReference type="InterPro" id="IPR018723">
    <property type="entry name" value="DUF2254_membrane"/>
</dbReference>
<organism evidence="3 4">
    <name type="scientific">Novosphingobium rhizovicinum</name>
    <dbReference type="NCBI Taxonomy" id="3228928"/>
    <lineage>
        <taxon>Bacteria</taxon>
        <taxon>Pseudomonadati</taxon>
        <taxon>Pseudomonadota</taxon>
        <taxon>Alphaproteobacteria</taxon>
        <taxon>Sphingomonadales</taxon>
        <taxon>Sphingomonadaceae</taxon>
        <taxon>Novosphingobium</taxon>
    </lineage>
</organism>
<proteinExistence type="predicted"/>
<keyword evidence="2" id="KW-0472">Membrane</keyword>
<keyword evidence="2" id="KW-0812">Transmembrane</keyword>
<accession>A0ABV3RDI3</accession>
<feature type="transmembrane region" description="Helical" evidence="2">
    <location>
        <begin position="21"/>
        <end position="46"/>
    </location>
</feature>
<feature type="transmembrane region" description="Helical" evidence="2">
    <location>
        <begin position="116"/>
        <end position="135"/>
    </location>
</feature>
<evidence type="ECO:0000256" key="2">
    <source>
        <dbReference type="SAM" id="Phobius"/>
    </source>
</evidence>
<protein>
    <submittedName>
        <fullName evidence="3">DUF2254 family protein</fullName>
    </submittedName>
</protein>
<dbReference type="EMBL" id="JBFNXR010000031">
    <property type="protein sequence ID" value="MEW9855294.1"/>
    <property type="molecule type" value="Genomic_DNA"/>
</dbReference>
<sequence length="434" mass="46777">MAGDREVRVRGGVTGSREHLLWSNFWALPCLMIFAAAGLTSAMLALDARGGSAWVMDAGWPLNIPPTTALELASGLVTLHSAFATLYFSITLLVLTLAASNLGVRLIDRWISDRTIRFTLGLLLSLLTSSLIVLLSTGGEAAASEEIPRLSLLVLVCATVGTLGWMANALHHLGRTVHVDTSITRLGQDAATSVSRNRHPGPPGLEPTAGSPIRACNTGYIDAIDTERLLREANKRDAFLVLTHGRGDFMIAGEQIGWVVGAPGEWISQHIACSSFRSDTGGPLFETNLLVEIAARALSPAVNDFYTALSCCDRIAAVLAVALEVHHAPQWLTDREGTPRLELRRERITEYMDGPLKALRQAVAAYPSVAVHMLNLIARLPACDTGDEALRKFLLAHAEALADHATARAELDQDRTDIAMAHAQARQNLSLDRL</sequence>
<dbReference type="Pfam" id="PF10011">
    <property type="entry name" value="DUF2254"/>
    <property type="match status" value="1"/>
</dbReference>
<reference evidence="3 4" key="1">
    <citation type="submission" date="2024-06" db="EMBL/GenBank/DDBJ databases">
        <title>Novosphingobium rhizovicinus M1R2S20.</title>
        <authorList>
            <person name="Sun J.-Q."/>
        </authorList>
    </citation>
    <scope>NUCLEOTIDE SEQUENCE [LARGE SCALE GENOMIC DNA]</scope>
    <source>
        <strain evidence="3 4">M1R2S20</strain>
    </source>
</reference>
<feature type="transmembrane region" description="Helical" evidence="2">
    <location>
        <begin position="147"/>
        <end position="167"/>
    </location>
</feature>
<gene>
    <name evidence="3" type="ORF">ABUH87_08940</name>
</gene>
<evidence type="ECO:0000313" key="4">
    <source>
        <dbReference type="Proteomes" id="UP001556118"/>
    </source>
</evidence>
<evidence type="ECO:0000313" key="3">
    <source>
        <dbReference type="EMBL" id="MEW9855294.1"/>
    </source>
</evidence>
<comment type="caution">
    <text evidence="3">The sequence shown here is derived from an EMBL/GenBank/DDBJ whole genome shotgun (WGS) entry which is preliminary data.</text>
</comment>
<feature type="transmembrane region" description="Helical" evidence="2">
    <location>
        <begin position="82"/>
        <end position="104"/>
    </location>
</feature>
<dbReference type="RefSeq" id="WP_367772655.1">
    <property type="nucleotide sequence ID" value="NZ_JBFNXR010000031.1"/>
</dbReference>
<keyword evidence="4" id="KW-1185">Reference proteome</keyword>
<evidence type="ECO:0000256" key="1">
    <source>
        <dbReference type="SAM" id="MobiDB-lite"/>
    </source>
</evidence>
<dbReference type="Proteomes" id="UP001556118">
    <property type="component" value="Unassembled WGS sequence"/>
</dbReference>
<keyword evidence="2" id="KW-1133">Transmembrane helix</keyword>